<dbReference type="InParanoid" id="A0A165H721"/>
<proteinExistence type="predicted"/>
<evidence type="ECO:0000256" key="1">
    <source>
        <dbReference type="SAM" id="MobiDB-lite"/>
    </source>
</evidence>
<feature type="transmembrane region" description="Helical" evidence="2">
    <location>
        <begin position="224"/>
        <end position="244"/>
    </location>
</feature>
<keyword evidence="2" id="KW-0472">Membrane</keyword>
<gene>
    <name evidence="3" type="ORF">EXIGLDRAFT_837022</name>
</gene>
<sequence length="600" mass="65962">MTTEVRPDDDEILPPLLANTLDKLRHSGLQFDIHIPGRIDICAAWQWIDHAAFAASEQNQPLNEFREPQYHPEPGIEIERDPNGNGSTFRRTLVIWLLHDGMFVCPTPYTHFAGLEEHEMLQTWFIACVLQAVSSGRIRSHFGQEDALHYRDMEKGTSELVPRETMSTALAAAYYTCSALLLGLPIIYSARIQDVDRMRFHAGVKTARWRSFIRSLVQEWTNSNLLATVLIAANVSVLAVPGVDTPTRDLALISVFYAAGSVLLGVFFVNHHQPKSDSTGDLGVLYFTNTRFFTGSSVPLSLVLAVPISLLIWSFLGFMAAMVTYTVTGGGAQGASESGVPFSSSTIPTVMAFLAVAAVISGISVVFLARAWHVRVMHKLPPPGFDSVIIAGIEPTESVARLYSPQPRLWSARPSHTSISMRSRLRRPSMVMTEFAHPSRATSPEPPLGHIRQSIPTPDPSTTHTDKSTELFPILDDTSVRGTPSQLQSVTNDSEPVRPHKATRHDPDAPARSAFRPSDAIDDGVRQFVEGISNALRARHTRTDPGSFDALFPHGQSLISGPGDLEDRHHEKPVHNSTPAEASRIVSSERPAVLDEFTAQ</sequence>
<keyword evidence="4" id="KW-1185">Reference proteome</keyword>
<keyword evidence="2" id="KW-1133">Transmembrane helix</keyword>
<evidence type="ECO:0000256" key="2">
    <source>
        <dbReference type="SAM" id="Phobius"/>
    </source>
</evidence>
<feature type="compositionally biased region" description="Basic and acidic residues" evidence="1">
    <location>
        <begin position="565"/>
        <end position="574"/>
    </location>
</feature>
<feature type="transmembrane region" description="Helical" evidence="2">
    <location>
        <begin position="172"/>
        <end position="190"/>
    </location>
</feature>
<feature type="region of interest" description="Disordered" evidence="1">
    <location>
        <begin position="436"/>
        <end position="517"/>
    </location>
</feature>
<evidence type="ECO:0000313" key="3">
    <source>
        <dbReference type="EMBL" id="KZV91543.1"/>
    </source>
</evidence>
<accession>A0A165H721</accession>
<keyword evidence="2" id="KW-0812">Transmembrane</keyword>
<dbReference type="Proteomes" id="UP000077266">
    <property type="component" value="Unassembled WGS sequence"/>
</dbReference>
<dbReference type="EMBL" id="KV426025">
    <property type="protein sequence ID" value="KZV91543.1"/>
    <property type="molecule type" value="Genomic_DNA"/>
</dbReference>
<protein>
    <recommendedName>
        <fullName evidence="5">Transmembrane protein</fullName>
    </recommendedName>
</protein>
<dbReference type="OrthoDB" id="2657661at2759"/>
<evidence type="ECO:0000313" key="4">
    <source>
        <dbReference type="Proteomes" id="UP000077266"/>
    </source>
</evidence>
<feature type="compositionally biased region" description="Polar residues" evidence="1">
    <location>
        <begin position="480"/>
        <end position="494"/>
    </location>
</feature>
<dbReference type="AlphaFoldDB" id="A0A165H721"/>
<reference evidence="3 4" key="1">
    <citation type="journal article" date="2016" name="Mol. Biol. Evol.">
        <title>Comparative Genomics of Early-Diverging Mushroom-Forming Fungi Provides Insights into the Origins of Lignocellulose Decay Capabilities.</title>
        <authorList>
            <person name="Nagy L.G."/>
            <person name="Riley R."/>
            <person name="Tritt A."/>
            <person name="Adam C."/>
            <person name="Daum C."/>
            <person name="Floudas D."/>
            <person name="Sun H."/>
            <person name="Yadav J.S."/>
            <person name="Pangilinan J."/>
            <person name="Larsson K.H."/>
            <person name="Matsuura K."/>
            <person name="Barry K."/>
            <person name="Labutti K."/>
            <person name="Kuo R."/>
            <person name="Ohm R.A."/>
            <person name="Bhattacharya S.S."/>
            <person name="Shirouzu T."/>
            <person name="Yoshinaga Y."/>
            <person name="Martin F.M."/>
            <person name="Grigoriev I.V."/>
            <person name="Hibbett D.S."/>
        </authorList>
    </citation>
    <scope>NUCLEOTIDE SEQUENCE [LARGE SCALE GENOMIC DNA]</scope>
    <source>
        <strain evidence="3 4">HHB12029</strain>
    </source>
</reference>
<feature type="transmembrane region" description="Helical" evidence="2">
    <location>
        <begin position="300"/>
        <end position="327"/>
    </location>
</feature>
<name>A0A165H721_EXIGL</name>
<organism evidence="3 4">
    <name type="scientific">Exidia glandulosa HHB12029</name>
    <dbReference type="NCBI Taxonomy" id="1314781"/>
    <lineage>
        <taxon>Eukaryota</taxon>
        <taxon>Fungi</taxon>
        <taxon>Dikarya</taxon>
        <taxon>Basidiomycota</taxon>
        <taxon>Agaricomycotina</taxon>
        <taxon>Agaricomycetes</taxon>
        <taxon>Auriculariales</taxon>
        <taxon>Exidiaceae</taxon>
        <taxon>Exidia</taxon>
    </lineage>
</organism>
<evidence type="ECO:0008006" key="5">
    <source>
        <dbReference type="Google" id="ProtNLM"/>
    </source>
</evidence>
<feature type="transmembrane region" description="Helical" evidence="2">
    <location>
        <begin position="347"/>
        <end position="369"/>
    </location>
</feature>
<feature type="compositionally biased region" description="Polar residues" evidence="1">
    <location>
        <begin position="454"/>
        <end position="463"/>
    </location>
</feature>
<feature type="region of interest" description="Disordered" evidence="1">
    <location>
        <begin position="558"/>
        <end position="600"/>
    </location>
</feature>
<feature type="transmembrane region" description="Helical" evidence="2">
    <location>
        <begin position="250"/>
        <end position="269"/>
    </location>
</feature>